<keyword evidence="1" id="KW-0238">DNA-binding</keyword>
<gene>
    <name evidence="3" type="ORF">PHLCEN_2v11916</name>
</gene>
<accession>A0A2R6NIM0</accession>
<dbReference type="Gene3D" id="1.10.150.130">
    <property type="match status" value="1"/>
</dbReference>
<dbReference type="InterPro" id="IPR010998">
    <property type="entry name" value="Integrase_recombinase_N"/>
</dbReference>
<dbReference type="GO" id="GO:0003677">
    <property type="term" value="F:DNA binding"/>
    <property type="evidence" value="ECO:0007669"/>
    <property type="project" value="UniProtKB-KW"/>
</dbReference>
<evidence type="ECO:0000313" key="3">
    <source>
        <dbReference type="EMBL" id="PSR72209.1"/>
    </source>
</evidence>
<dbReference type="SUPFAM" id="SSF56349">
    <property type="entry name" value="DNA breaking-rejoining enzymes"/>
    <property type="match status" value="1"/>
</dbReference>
<sequence length="361" mass="40659">MWKPADSSREIVEARSSWISNDDIARITAVTTRAWAVSTATLYGSGLLVFHVFCDERGIPEKDRAPISDDVLQLFLATLAGSYAKSSIVNYYAGIRAWHAVHRINWMIDKDRSALLIRGAENLVPASSKREPREPYTKEIVTVIIGELTLGNSFDTAVRACMLVLLWGIARTGECTTKTEKHSDFNPSTQVRRCNVRDEMDPRRELKVKVIHIPSTKADQQQGEDISFARHPGPLCPVTALEEHFRVNNPAEGEHLFAYTKQRTNKRVALSRTAFLKRIRSAAVTAKQPLLSGHAFRIGGTLEYLLQGVPFEVVKALGRWKSDAFQLYLRRHAQILAPYLQDRQELQEELTRLTIAVPPDS</sequence>
<organism evidence="3 4">
    <name type="scientific">Hermanssonia centrifuga</name>
    <dbReference type="NCBI Taxonomy" id="98765"/>
    <lineage>
        <taxon>Eukaryota</taxon>
        <taxon>Fungi</taxon>
        <taxon>Dikarya</taxon>
        <taxon>Basidiomycota</taxon>
        <taxon>Agaricomycotina</taxon>
        <taxon>Agaricomycetes</taxon>
        <taxon>Polyporales</taxon>
        <taxon>Meruliaceae</taxon>
        <taxon>Hermanssonia</taxon>
    </lineage>
</organism>
<dbReference type="SUPFAM" id="SSF47823">
    <property type="entry name" value="lambda integrase-like, N-terminal domain"/>
    <property type="match status" value="1"/>
</dbReference>
<evidence type="ECO:0008006" key="5">
    <source>
        <dbReference type="Google" id="ProtNLM"/>
    </source>
</evidence>
<dbReference type="Proteomes" id="UP000186601">
    <property type="component" value="Unassembled WGS sequence"/>
</dbReference>
<dbReference type="Gene3D" id="1.10.443.10">
    <property type="entry name" value="Intergrase catalytic core"/>
    <property type="match status" value="1"/>
</dbReference>
<reference evidence="3 4" key="1">
    <citation type="submission" date="2018-02" db="EMBL/GenBank/DDBJ databases">
        <title>Genome sequence of the basidiomycete white-rot fungus Phlebia centrifuga.</title>
        <authorList>
            <person name="Granchi Z."/>
            <person name="Peng M."/>
            <person name="de Vries R.P."/>
            <person name="Hilden K."/>
            <person name="Makela M.R."/>
            <person name="Grigoriev I."/>
            <person name="Riley R."/>
        </authorList>
    </citation>
    <scope>NUCLEOTIDE SEQUENCE [LARGE SCALE GENOMIC DNA]</scope>
    <source>
        <strain evidence="3 4">FBCC195</strain>
    </source>
</reference>
<dbReference type="InterPro" id="IPR052925">
    <property type="entry name" value="Phage_Integrase-like_Recomb"/>
</dbReference>
<evidence type="ECO:0000256" key="1">
    <source>
        <dbReference type="ARBA" id="ARBA00023125"/>
    </source>
</evidence>
<dbReference type="AlphaFoldDB" id="A0A2R6NIM0"/>
<dbReference type="InterPro" id="IPR011010">
    <property type="entry name" value="DNA_brk_join_enz"/>
</dbReference>
<proteinExistence type="predicted"/>
<keyword evidence="4" id="KW-1185">Reference proteome</keyword>
<dbReference type="GO" id="GO:0015074">
    <property type="term" value="P:DNA integration"/>
    <property type="evidence" value="ECO:0007669"/>
    <property type="project" value="InterPro"/>
</dbReference>
<keyword evidence="2" id="KW-0233">DNA recombination</keyword>
<protein>
    <recommendedName>
        <fullName evidence="5">Tyr recombinase domain-containing protein</fullName>
    </recommendedName>
</protein>
<name>A0A2R6NIM0_9APHY</name>
<evidence type="ECO:0000256" key="2">
    <source>
        <dbReference type="ARBA" id="ARBA00023172"/>
    </source>
</evidence>
<evidence type="ECO:0000313" key="4">
    <source>
        <dbReference type="Proteomes" id="UP000186601"/>
    </source>
</evidence>
<comment type="caution">
    <text evidence="3">The sequence shown here is derived from an EMBL/GenBank/DDBJ whole genome shotgun (WGS) entry which is preliminary data.</text>
</comment>
<dbReference type="InterPro" id="IPR013762">
    <property type="entry name" value="Integrase-like_cat_sf"/>
</dbReference>
<dbReference type="PANTHER" id="PTHR34605:SF3">
    <property type="entry name" value="P CELL-TYPE AGGLUTINATION PROTEIN MAP4-LIKE-RELATED"/>
    <property type="match status" value="1"/>
</dbReference>
<dbReference type="PANTHER" id="PTHR34605">
    <property type="entry name" value="PHAGE_INTEGRASE DOMAIN-CONTAINING PROTEIN"/>
    <property type="match status" value="1"/>
</dbReference>
<dbReference type="EMBL" id="MLYV02001205">
    <property type="protein sequence ID" value="PSR72209.1"/>
    <property type="molecule type" value="Genomic_DNA"/>
</dbReference>
<dbReference type="STRING" id="98765.A0A2R6NIM0"/>
<dbReference type="OrthoDB" id="2794913at2759"/>
<dbReference type="GO" id="GO:0006310">
    <property type="term" value="P:DNA recombination"/>
    <property type="evidence" value="ECO:0007669"/>
    <property type="project" value="UniProtKB-KW"/>
</dbReference>